<evidence type="ECO:0000313" key="12">
    <source>
        <dbReference type="Proteomes" id="UP000829756"/>
    </source>
</evidence>
<dbReference type="PANTHER" id="PTHR11839:SF18">
    <property type="entry name" value="NUDIX HYDROLASE DOMAIN-CONTAINING PROTEIN"/>
    <property type="match status" value="1"/>
</dbReference>
<evidence type="ECO:0000259" key="8">
    <source>
        <dbReference type="PROSITE" id="PS51462"/>
    </source>
</evidence>
<dbReference type="EMBL" id="CP091507">
    <property type="protein sequence ID" value="UOO80519.1"/>
    <property type="molecule type" value="Genomic_DNA"/>
</dbReference>
<name>A0AAE9KHY4_9NEIS</name>
<sequence length="178" mass="20080">MDLKETRLTSEPVLENSFLNVHRDTIRLPNGHTHERIVVRHPGASCVLALTAEEKVILVRQWRYAVDKPLLELPAGKLDHAGENPAECALRELAEETPYTAERVRLLHTFYTAPGFCDEKIYLYQAEGVRAGSTLQNDEDEFTETVLLGREAIRAALQNGEIVDAKTLIGLQYWLLNS</sequence>
<dbReference type="GO" id="GO:0006753">
    <property type="term" value="P:nucleoside phosphate metabolic process"/>
    <property type="evidence" value="ECO:0007669"/>
    <property type="project" value="TreeGrafter"/>
</dbReference>
<dbReference type="EMBL" id="SLXE01000033">
    <property type="protein sequence ID" value="TCP01030.1"/>
    <property type="molecule type" value="Genomic_DNA"/>
</dbReference>
<evidence type="ECO:0000256" key="5">
    <source>
        <dbReference type="ARBA" id="ARBA00022801"/>
    </source>
</evidence>
<protein>
    <recommendedName>
        <fullName evidence="4">GDP-mannose pyrophosphatase</fullName>
    </recommendedName>
    <alternativeName>
        <fullName evidence="6">GDP-mannose hydrolase</fullName>
    </alternativeName>
    <alternativeName>
        <fullName evidence="7">GDPMK</fullName>
    </alternativeName>
</protein>
<evidence type="ECO:0000313" key="9">
    <source>
        <dbReference type="EMBL" id="TCP01030.1"/>
    </source>
</evidence>
<evidence type="ECO:0000313" key="11">
    <source>
        <dbReference type="Proteomes" id="UP000294721"/>
    </source>
</evidence>
<reference evidence="10" key="2">
    <citation type="submission" date="2021-12" db="EMBL/GenBank/DDBJ databases">
        <authorList>
            <person name="Veyrier F.J."/>
        </authorList>
    </citation>
    <scope>NUCLEOTIDE SEQUENCE</scope>
    <source>
        <strain evidence="10">1258/02</strain>
    </source>
</reference>
<reference evidence="10" key="3">
    <citation type="journal article" date="2022" name="Res Sq">
        <title>Evolution of multicellular longitudinally dividing oral cavity symbionts (Neisseriaceae).</title>
        <authorList>
            <person name="Nyongesa S."/>
            <person name="Weber P."/>
            <person name="Bernet E."/>
            <person name="Pullido F."/>
            <person name="Nieckarz M."/>
            <person name="Delaby M."/>
            <person name="Nieves C."/>
            <person name="Viehboeck T."/>
            <person name="Krause N."/>
            <person name="Rivera-Millot A."/>
            <person name="Nakamura A."/>
            <person name="Vischer N."/>
            <person name="VanNieuwenhze M."/>
            <person name="Brun Y."/>
            <person name="Cava F."/>
            <person name="Bulgheresi S."/>
            <person name="Veyrier F."/>
        </authorList>
    </citation>
    <scope>NUCLEOTIDE SEQUENCE</scope>
    <source>
        <strain evidence="10">1258/02</strain>
    </source>
</reference>
<proteinExistence type="inferred from homology"/>
<evidence type="ECO:0000256" key="4">
    <source>
        <dbReference type="ARBA" id="ARBA00016377"/>
    </source>
</evidence>
<evidence type="ECO:0000256" key="7">
    <source>
        <dbReference type="ARBA" id="ARBA00032272"/>
    </source>
</evidence>
<comment type="similarity">
    <text evidence="3">Belongs to the Nudix hydrolase family. NudK subfamily.</text>
</comment>
<dbReference type="FunFam" id="3.90.79.10:FF:000024">
    <property type="entry name" value="ADP-ribose pyrophosphatase"/>
    <property type="match status" value="1"/>
</dbReference>
<dbReference type="Proteomes" id="UP000294721">
    <property type="component" value="Unassembled WGS sequence"/>
</dbReference>
<dbReference type="RefSeq" id="WP_132954643.1">
    <property type="nucleotide sequence ID" value="NZ_CALJUB010000069.1"/>
</dbReference>
<reference evidence="9 11" key="1">
    <citation type="submission" date="2019-03" db="EMBL/GenBank/DDBJ databases">
        <title>Genomic Encyclopedia of Type Strains, Phase IV (KMG-IV): sequencing the most valuable type-strain genomes for metagenomic binning, comparative biology and taxonomic classification.</title>
        <authorList>
            <person name="Goeker M."/>
        </authorList>
    </citation>
    <scope>NUCLEOTIDE SEQUENCE [LARGE SCALE GENOMIC DNA]</scope>
    <source>
        <strain evidence="9 11">DSM 17474</strain>
    </source>
</reference>
<dbReference type="Proteomes" id="UP000829756">
    <property type="component" value="Chromosome"/>
</dbReference>
<dbReference type="Gene3D" id="3.90.79.10">
    <property type="entry name" value="Nucleoside Triphosphate Pyrophosphohydrolase"/>
    <property type="match status" value="1"/>
</dbReference>
<evidence type="ECO:0000256" key="1">
    <source>
        <dbReference type="ARBA" id="ARBA00000847"/>
    </source>
</evidence>
<dbReference type="CDD" id="cd03424">
    <property type="entry name" value="NUDIX_ADPRase_Nudt5_UGPPase_Nudt14"/>
    <property type="match status" value="1"/>
</dbReference>
<evidence type="ECO:0000256" key="2">
    <source>
        <dbReference type="ARBA" id="ARBA00001946"/>
    </source>
</evidence>
<dbReference type="GO" id="GO:0005829">
    <property type="term" value="C:cytosol"/>
    <property type="evidence" value="ECO:0007669"/>
    <property type="project" value="TreeGrafter"/>
</dbReference>
<dbReference type="PROSITE" id="PS51462">
    <property type="entry name" value="NUDIX"/>
    <property type="match status" value="1"/>
</dbReference>
<keyword evidence="5 10" id="KW-0378">Hydrolase</keyword>
<gene>
    <name evidence="9" type="ORF">EV680_1337</name>
    <name evidence="10" type="ORF">LVJ78_05870</name>
</gene>
<keyword evidence="11" id="KW-1185">Reference proteome</keyword>
<dbReference type="SUPFAM" id="SSF55811">
    <property type="entry name" value="Nudix"/>
    <property type="match status" value="1"/>
</dbReference>
<dbReference type="AlphaFoldDB" id="A0AAE9KHY4"/>
<comment type="cofactor">
    <cofactor evidence="2">
        <name>Mg(2+)</name>
        <dbReference type="ChEBI" id="CHEBI:18420"/>
    </cofactor>
</comment>
<evidence type="ECO:0000313" key="10">
    <source>
        <dbReference type="EMBL" id="UOO80519.1"/>
    </source>
</evidence>
<evidence type="ECO:0000256" key="3">
    <source>
        <dbReference type="ARBA" id="ARBA00007275"/>
    </source>
</evidence>
<dbReference type="InterPro" id="IPR015797">
    <property type="entry name" value="NUDIX_hydrolase-like_dom_sf"/>
</dbReference>
<accession>A0AAE9KHY4</accession>
<dbReference type="PANTHER" id="PTHR11839">
    <property type="entry name" value="UDP/ADP-SUGAR PYROPHOSPHATASE"/>
    <property type="match status" value="1"/>
</dbReference>
<dbReference type="KEGG" id="usu:LVJ78_05870"/>
<comment type="catalytic activity">
    <reaction evidence="1">
        <text>GDP-alpha-D-mannose + H2O = alpha-D-mannose 1-phosphate + GMP + 2 H(+)</text>
        <dbReference type="Rhea" id="RHEA:27978"/>
        <dbReference type="ChEBI" id="CHEBI:15377"/>
        <dbReference type="ChEBI" id="CHEBI:15378"/>
        <dbReference type="ChEBI" id="CHEBI:57527"/>
        <dbReference type="ChEBI" id="CHEBI:58115"/>
        <dbReference type="ChEBI" id="CHEBI:58409"/>
    </reaction>
</comment>
<dbReference type="GO" id="GO:0016787">
    <property type="term" value="F:hydrolase activity"/>
    <property type="evidence" value="ECO:0007669"/>
    <property type="project" value="UniProtKB-KW"/>
</dbReference>
<dbReference type="Pfam" id="PF00293">
    <property type="entry name" value="NUDIX"/>
    <property type="match status" value="1"/>
</dbReference>
<organism evidence="10 12">
    <name type="scientific">Uruburuella suis</name>
    <dbReference type="NCBI Taxonomy" id="252130"/>
    <lineage>
        <taxon>Bacteria</taxon>
        <taxon>Pseudomonadati</taxon>
        <taxon>Pseudomonadota</taxon>
        <taxon>Betaproteobacteria</taxon>
        <taxon>Neisseriales</taxon>
        <taxon>Neisseriaceae</taxon>
        <taxon>Uruburuella</taxon>
    </lineage>
</organism>
<evidence type="ECO:0000256" key="6">
    <source>
        <dbReference type="ARBA" id="ARBA00032162"/>
    </source>
</evidence>
<feature type="domain" description="Nudix hydrolase" evidence="8">
    <location>
        <begin position="39"/>
        <end position="170"/>
    </location>
</feature>
<dbReference type="GO" id="GO:0019693">
    <property type="term" value="P:ribose phosphate metabolic process"/>
    <property type="evidence" value="ECO:0007669"/>
    <property type="project" value="TreeGrafter"/>
</dbReference>
<dbReference type="InterPro" id="IPR000086">
    <property type="entry name" value="NUDIX_hydrolase_dom"/>
</dbReference>